<sequence length="311" mass="35533">TINLSDLEDFTSYNDNELCNKIPFLPPTASPVIPIRSSSYNSVVRNDFNVKLHKTRQQQKVNSDWAVVYSIFIQFVSLSDHVGSLPFAFEEDEDQEITNLIRISFPIEGIERPNISFDFEDDRNKKMNNLIRMSFQKEEIKAETSQTFLEHIRDLNITINYLQDVEPDLFKKLVNLELSKIKLKISCFIVQEIRINKIKLLFNIGMANFQILLFYVSNCHNSSPDGRIGQASVLTGVKSTFLVAESQIAISPIPIPLFYAQPCLSTDGSKVFLVDTTIITYPSSSVYAFDFKSLQWMTPNIDNFNKSFLGP</sequence>
<protein>
    <submittedName>
        <fullName evidence="1">43320_t:CDS:1</fullName>
    </submittedName>
</protein>
<dbReference type="Proteomes" id="UP000789901">
    <property type="component" value="Unassembled WGS sequence"/>
</dbReference>
<accession>A0ABN7V4L2</accession>
<proteinExistence type="predicted"/>
<evidence type="ECO:0000313" key="1">
    <source>
        <dbReference type="EMBL" id="CAG8726307.1"/>
    </source>
</evidence>
<reference evidence="1 2" key="1">
    <citation type="submission" date="2021-06" db="EMBL/GenBank/DDBJ databases">
        <authorList>
            <person name="Kallberg Y."/>
            <person name="Tangrot J."/>
            <person name="Rosling A."/>
        </authorList>
    </citation>
    <scope>NUCLEOTIDE SEQUENCE [LARGE SCALE GENOMIC DNA]</scope>
    <source>
        <strain evidence="1 2">120-4 pot B 10/14</strain>
    </source>
</reference>
<organism evidence="1 2">
    <name type="scientific">Gigaspora margarita</name>
    <dbReference type="NCBI Taxonomy" id="4874"/>
    <lineage>
        <taxon>Eukaryota</taxon>
        <taxon>Fungi</taxon>
        <taxon>Fungi incertae sedis</taxon>
        <taxon>Mucoromycota</taxon>
        <taxon>Glomeromycotina</taxon>
        <taxon>Glomeromycetes</taxon>
        <taxon>Diversisporales</taxon>
        <taxon>Gigasporaceae</taxon>
        <taxon>Gigaspora</taxon>
    </lineage>
</organism>
<keyword evidence="2" id="KW-1185">Reference proteome</keyword>
<comment type="caution">
    <text evidence="1">The sequence shown here is derived from an EMBL/GenBank/DDBJ whole genome shotgun (WGS) entry which is preliminary data.</text>
</comment>
<name>A0ABN7V4L2_GIGMA</name>
<feature type="non-terminal residue" evidence="1">
    <location>
        <position position="1"/>
    </location>
</feature>
<gene>
    <name evidence="1" type="ORF">GMARGA_LOCUS13962</name>
</gene>
<dbReference type="EMBL" id="CAJVQB010009067">
    <property type="protein sequence ID" value="CAG8726307.1"/>
    <property type="molecule type" value="Genomic_DNA"/>
</dbReference>
<evidence type="ECO:0000313" key="2">
    <source>
        <dbReference type="Proteomes" id="UP000789901"/>
    </source>
</evidence>